<keyword evidence="12" id="KW-0496">Mitochondrion</keyword>
<evidence type="ECO:0000256" key="5">
    <source>
        <dbReference type="ARBA" id="ARBA00022448"/>
    </source>
</evidence>
<evidence type="ECO:0000256" key="4">
    <source>
        <dbReference type="ARBA" id="ARBA00018632"/>
    </source>
</evidence>
<evidence type="ECO:0000256" key="17">
    <source>
        <dbReference type="SAM" id="Phobius"/>
    </source>
</evidence>
<evidence type="ECO:0000256" key="10">
    <source>
        <dbReference type="ARBA" id="ARBA00022982"/>
    </source>
</evidence>
<dbReference type="Proteomes" id="UP000015104">
    <property type="component" value="Unassembled WGS sequence"/>
</dbReference>
<keyword evidence="6" id="KW-0679">Respiratory chain</keyword>
<evidence type="ECO:0000313" key="19">
    <source>
        <dbReference type="Proteomes" id="UP000015104"/>
    </source>
</evidence>
<keyword evidence="19" id="KW-1185">Reference proteome</keyword>
<keyword evidence="13 17" id="KW-0472">Membrane</keyword>
<name>T1JWN4_TETUR</name>
<protein>
    <recommendedName>
        <fullName evidence="4">NADH dehydrogenase [ubiquinone] 1 beta subcomplex subunit 11, mitochondrial</fullName>
    </recommendedName>
    <alternativeName>
        <fullName evidence="15">Complex I-ESSS</fullName>
    </alternativeName>
    <alternativeName>
        <fullName evidence="14">NADH-ubiquinone oxidoreductase ESSS subunit</fullName>
    </alternativeName>
</protein>
<evidence type="ECO:0000256" key="8">
    <source>
        <dbReference type="ARBA" id="ARBA00022792"/>
    </source>
</evidence>
<dbReference type="OMA" id="RYYRPDY"/>
<dbReference type="HOGENOM" id="CLU_1350433_0_0_1"/>
<accession>T1JWN4</accession>
<gene>
    <name evidence="18" type="primary">107371459</name>
</gene>
<dbReference type="STRING" id="32264.T1JWN4"/>
<evidence type="ECO:0000256" key="14">
    <source>
        <dbReference type="ARBA" id="ARBA00030753"/>
    </source>
</evidence>
<dbReference type="OrthoDB" id="5917019at2759"/>
<evidence type="ECO:0000256" key="7">
    <source>
        <dbReference type="ARBA" id="ARBA00022692"/>
    </source>
</evidence>
<reference evidence="19" key="1">
    <citation type="submission" date="2011-08" db="EMBL/GenBank/DDBJ databases">
        <authorList>
            <person name="Rombauts S."/>
        </authorList>
    </citation>
    <scope>NUCLEOTIDE SEQUENCE</scope>
    <source>
        <strain evidence="19">London</strain>
    </source>
</reference>
<evidence type="ECO:0000256" key="11">
    <source>
        <dbReference type="ARBA" id="ARBA00022989"/>
    </source>
</evidence>
<evidence type="ECO:0000256" key="15">
    <source>
        <dbReference type="ARBA" id="ARBA00031387"/>
    </source>
</evidence>
<feature type="transmembrane region" description="Helical" evidence="17">
    <location>
        <begin position="109"/>
        <end position="129"/>
    </location>
</feature>
<dbReference type="eggNOG" id="KOG4808">
    <property type="taxonomic scope" value="Eukaryota"/>
</dbReference>
<comment type="function">
    <text evidence="1">Accessory subunit of the mitochondrial membrane respiratory chain NADH dehydrogenase (Complex I), that is believed not to be involved in catalysis. Complex I functions in the transfer of electrons from NADH to the respiratory chain. The immediate electron acceptor for the enzyme is believed to be ubiquinone.</text>
</comment>
<evidence type="ECO:0000256" key="6">
    <source>
        <dbReference type="ARBA" id="ARBA00022660"/>
    </source>
</evidence>
<keyword evidence="9" id="KW-0809">Transit peptide</keyword>
<evidence type="ECO:0000256" key="9">
    <source>
        <dbReference type="ARBA" id="ARBA00022946"/>
    </source>
</evidence>
<dbReference type="AlphaFoldDB" id="T1JWN4"/>
<keyword evidence="10" id="KW-0249">Electron transport</keyword>
<dbReference type="EMBL" id="CAEY01000813">
    <property type="status" value="NOT_ANNOTATED_CDS"/>
    <property type="molecule type" value="Genomic_DNA"/>
</dbReference>
<evidence type="ECO:0000256" key="12">
    <source>
        <dbReference type="ARBA" id="ARBA00023128"/>
    </source>
</evidence>
<evidence type="ECO:0000256" key="13">
    <source>
        <dbReference type="ARBA" id="ARBA00023136"/>
    </source>
</evidence>
<keyword evidence="8" id="KW-0999">Mitochondrion inner membrane</keyword>
<dbReference type="PANTHER" id="PTHR13327:SF0">
    <property type="entry name" value="NADH DEHYDROGENASE [UBIQUINONE] 1 BETA SUBCOMPLEX SUBUNIT 11, MITOCHONDRIAL"/>
    <property type="match status" value="1"/>
</dbReference>
<dbReference type="GO" id="GO:0005743">
    <property type="term" value="C:mitochondrial inner membrane"/>
    <property type="evidence" value="ECO:0007669"/>
    <property type="project" value="UniProtKB-SubCell"/>
</dbReference>
<keyword evidence="7 17" id="KW-0812">Transmembrane</keyword>
<comment type="subunit">
    <text evidence="16">Complex I is composed of 45 different subunits. Interacts with BCAP31.</text>
</comment>
<evidence type="ECO:0000313" key="18">
    <source>
        <dbReference type="EnsemblMetazoa" id="tetur02g08890.1"/>
    </source>
</evidence>
<evidence type="ECO:0000256" key="16">
    <source>
        <dbReference type="ARBA" id="ARBA00046528"/>
    </source>
</evidence>
<dbReference type="PANTHER" id="PTHR13327">
    <property type="entry name" value="NADH-UBIQUINONE OXIDOREDUCTASE ESSS SUBUNIT, MITOCHONDRIAL PRECURSOR"/>
    <property type="match status" value="1"/>
</dbReference>
<dbReference type="KEGG" id="tut:107371459"/>
<dbReference type="InterPro" id="IPR019329">
    <property type="entry name" value="NADH_UbQ_OxRdtase_ESSS_su"/>
</dbReference>
<reference evidence="18" key="2">
    <citation type="submission" date="2015-06" db="UniProtKB">
        <authorList>
            <consortium name="EnsemblMetazoa"/>
        </authorList>
    </citation>
    <scope>IDENTIFICATION</scope>
</reference>
<organism evidence="18 19">
    <name type="scientific">Tetranychus urticae</name>
    <name type="common">Two-spotted spider mite</name>
    <dbReference type="NCBI Taxonomy" id="32264"/>
    <lineage>
        <taxon>Eukaryota</taxon>
        <taxon>Metazoa</taxon>
        <taxon>Ecdysozoa</taxon>
        <taxon>Arthropoda</taxon>
        <taxon>Chelicerata</taxon>
        <taxon>Arachnida</taxon>
        <taxon>Acari</taxon>
        <taxon>Acariformes</taxon>
        <taxon>Trombidiformes</taxon>
        <taxon>Prostigmata</taxon>
        <taxon>Eleutherengona</taxon>
        <taxon>Raphignathae</taxon>
        <taxon>Tetranychoidea</taxon>
        <taxon>Tetranychidae</taxon>
        <taxon>Tetranychus</taxon>
    </lineage>
</organism>
<dbReference type="EnsemblMetazoa" id="tetur02g08890.1">
    <property type="protein sequence ID" value="tetur02g08890.1"/>
    <property type="gene ID" value="tetur02g08890"/>
</dbReference>
<evidence type="ECO:0000256" key="1">
    <source>
        <dbReference type="ARBA" id="ARBA00003195"/>
    </source>
</evidence>
<proteinExistence type="inferred from homology"/>
<evidence type="ECO:0000256" key="3">
    <source>
        <dbReference type="ARBA" id="ARBA00008915"/>
    </source>
</evidence>
<keyword evidence="11 17" id="KW-1133">Transmembrane helix</keyword>
<comment type="subcellular location">
    <subcellularLocation>
        <location evidence="2">Mitochondrion inner membrane</location>
        <topology evidence="2">Single-pass membrane protein</topology>
    </subcellularLocation>
</comment>
<comment type="similarity">
    <text evidence="3">Belongs to the complex I NDUFB11 subunit family.</text>
</comment>
<sequence>MMIPFRLFNTVRLFRRHNLIGTSYNSSVRLIKTGNDGTGGGKASGHDNIPPSIPYGGDGDIYLRPGLQRRPPGPKTVEDFLNPEGEDKNWLSYGCDPISKKHDRYEMHYYAATTIIIFFVWGALISRYYRPDYAPRNILSGPGIVAGRQQWDFWALREAYLEIERREKLGLPYIDPDYIPAEKMLSQLPSEEELALYDYDVYV</sequence>
<dbReference type="Pfam" id="PF10183">
    <property type="entry name" value="ESSS"/>
    <property type="match status" value="1"/>
</dbReference>
<evidence type="ECO:0000256" key="2">
    <source>
        <dbReference type="ARBA" id="ARBA00004434"/>
    </source>
</evidence>
<keyword evidence="5" id="KW-0813">Transport</keyword>